<dbReference type="EMBL" id="LT841358">
    <property type="protein sequence ID" value="SMH71590.1"/>
    <property type="molecule type" value="Genomic_DNA"/>
</dbReference>
<proteinExistence type="predicted"/>
<name>A0A2H1FFQ1_9ARCH</name>
<sequence>MVLSPGWQTWLPQTWVGFKIDVVRPYSPAPLVRALASCIAVMDSTRENSTAKTSTFLDIFSI</sequence>
<gene>
    <name evidence="1" type="ORF">NCS_11402</name>
</gene>
<keyword evidence="2" id="KW-1185">Reference proteome</keyword>
<dbReference type="AlphaFoldDB" id="A0A2H1FFQ1"/>
<accession>A0A2H1FFQ1</accession>
<protein>
    <submittedName>
        <fullName evidence="1">Uncharacterized protein</fullName>
    </submittedName>
</protein>
<organism evidence="1 2">
    <name type="scientific">Candidatus Nitrosotalea okcheonensis</name>
    <dbReference type="NCBI Taxonomy" id="1903276"/>
    <lineage>
        <taxon>Archaea</taxon>
        <taxon>Nitrososphaerota</taxon>
        <taxon>Nitrososphaeria</taxon>
        <taxon>Nitrosotaleales</taxon>
        <taxon>Nitrosotaleaceae</taxon>
        <taxon>Nitrosotalea</taxon>
    </lineage>
</organism>
<evidence type="ECO:0000313" key="2">
    <source>
        <dbReference type="Proteomes" id="UP000230607"/>
    </source>
</evidence>
<evidence type="ECO:0000313" key="1">
    <source>
        <dbReference type="EMBL" id="SMH71590.1"/>
    </source>
</evidence>
<reference evidence="2" key="1">
    <citation type="submission" date="2017-03" db="EMBL/GenBank/DDBJ databases">
        <authorList>
            <person name="Herbold C."/>
        </authorList>
    </citation>
    <scope>NUCLEOTIDE SEQUENCE [LARGE SCALE GENOMIC DNA]</scope>
</reference>
<dbReference type="Proteomes" id="UP000230607">
    <property type="component" value="Chromosome 1"/>
</dbReference>